<accession>A0A4Y2RJ84</accession>
<evidence type="ECO:0000313" key="2">
    <source>
        <dbReference type="EMBL" id="GBN75872.1"/>
    </source>
</evidence>
<dbReference type="OrthoDB" id="6431520at2759"/>
<organism evidence="2 3">
    <name type="scientific">Araneus ventricosus</name>
    <name type="common">Orbweaver spider</name>
    <name type="synonym">Epeira ventricosa</name>
    <dbReference type="NCBI Taxonomy" id="182803"/>
    <lineage>
        <taxon>Eukaryota</taxon>
        <taxon>Metazoa</taxon>
        <taxon>Ecdysozoa</taxon>
        <taxon>Arthropoda</taxon>
        <taxon>Chelicerata</taxon>
        <taxon>Arachnida</taxon>
        <taxon>Araneae</taxon>
        <taxon>Araneomorphae</taxon>
        <taxon>Entelegynae</taxon>
        <taxon>Araneoidea</taxon>
        <taxon>Araneidae</taxon>
        <taxon>Araneus</taxon>
    </lineage>
</organism>
<feature type="compositionally biased region" description="Polar residues" evidence="1">
    <location>
        <begin position="47"/>
        <end position="61"/>
    </location>
</feature>
<sequence>MLSDGVILLLYNTHIARKTQRLKNCCKSSSGKSGAPLYSPDKAHNLGSKQLSGTRLSSNSGVKTAAENCLKGQERHFYQSRLTKLVLRSDKCLNRFDDCVEK</sequence>
<dbReference type="EMBL" id="BGPR01017359">
    <property type="protein sequence ID" value="GBN75872.1"/>
    <property type="molecule type" value="Genomic_DNA"/>
</dbReference>
<feature type="region of interest" description="Disordered" evidence="1">
    <location>
        <begin position="25"/>
        <end position="61"/>
    </location>
</feature>
<dbReference type="AlphaFoldDB" id="A0A4Y2RJ84"/>
<gene>
    <name evidence="2" type="ORF">AVEN_103105_1</name>
</gene>
<comment type="caution">
    <text evidence="2">The sequence shown here is derived from an EMBL/GenBank/DDBJ whole genome shotgun (WGS) entry which is preliminary data.</text>
</comment>
<keyword evidence="3" id="KW-1185">Reference proteome</keyword>
<reference evidence="2 3" key="1">
    <citation type="journal article" date="2019" name="Sci. Rep.">
        <title>Orb-weaving spider Araneus ventricosus genome elucidates the spidroin gene catalogue.</title>
        <authorList>
            <person name="Kono N."/>
            <person name="Nakamura H."/>
            <person name="Ohtoshi R."/>
            <person name="Moran D.A.P."/>
            <person name="Shinohara A."/>
            <person name="Yoshida Y."/>
            <person name="Fujiwara M."/>
            <person name="Mori M."/>
            <person name="Tomita M."/>
            <person name="Arakawa K."/>
        </authorList>
    </citation>
    <scope>NUCLEOTIDE SEQUENCE [LARGE SCALE GENOMIC DNA]</scope>
</reference>
<name>A0A4Y2RJ84_ARAVE</name>
<evidence type="ECO:0000256" key="1">
    <source>
        <dbReference type="SAM" id="MobiDB-lite"/>
    </source>
</evidence>
<protein>
    <submittedName>
        <fullName evidence="2">Uncharacterized protein</fullName>
    </submittedName>
</protein>
<evidence type="ECO:0000313" key="3">
    <source>
        <dbReference type="Proteomes" id="UP000499080"/>
    </source>
</evidence>
<proteinExistence type="predicted"/>
<dbReference type="Proteomes" id="UP000499080">
    <property type="component" value="Unassembled WGS sequence"/>
</dbReference>
<feature type="compositionally biased region" description="Low complexity" evidence="1">
    <location>
        <begin position="25"/>
        <end position="34"/>
    </location>
</feature>